<organism evidence="1 2">
    <name type="scientific">Ixodes persulcatus</name>
    <name type="common">Taiga tick</name>
    <dbReference type="NCBI Taxonomy" id="34615"/>
    <lineage>
        <taxon>Eukaryota</taxon>
        <taxon>Metazoa</taxon>
        <taxon>Ecdysozoa</taxon>
        <taxon>Arthropoda</taxon>
        <taxon>Chelicerata</taxon>
        <taxon>Arachnida</taxon>
        <taxon>Acari</taxon>
        <taxon>Parasitiformes</taxon>
        <taxon>Ixodida</taxon>
        <taxon>Ixodoidea</taxon>
        <taxon>Ixodidae</taxon>
        <taxon>Ixodinae</taxon>
        <taxon>Ixodes</taxon>
    </lineage>
</organism>
<keyword evidence="2" id="KW-1185">Reference proteome</keyword>
<name>A0AC60QMU5_IXOPE</name>
<evidence type="ECO:0000313" key="1">
    <source>
        <dbReference type="EMBL" id="KAG0436346.1"/>
    </source>
</evidence>
<sequence length="209" mass="23133">MISVSQFVHTPKTSGYTVDDGEYLADLFSTSGTAPLQEPAAVEEDIMNDFLVMMTKEEGHILAYVGGFLVRALMRTIKCNTCKGALTSDYSGEYSTLIRLKEYVRGSENLTYPSHAVMQFLTACEEQFKGLTYTTGILNLASPFKTIAAVLRKNSSLVSKACSAHKDNVERKLLDKYLHLRLKIHLKQARLEKRASGHSSKTCAGVNLL</sequence>
<evidence type="ECO:0000313" key="2">
    <source>
        <dbReference type="Proteomes" id="UP000805193"/>
    </source>
</evidence>
<gene>
    <name evidence="1" type="ORF">HPB47_018002</name>
</gene>
<proteinExistence type="predicted"/>
<reference evidence="1 2" key="1">
    <citation type="journal article" date="2020" name="Cell">
        <title>Large-Scale Comparative Analyses of Tick Genomes Elucidate Their Genetic Diversity and Vector Capacities.</title>
        <authorList>
            <consortium name="Tick Genome and Microbiome Consortium (TIGMIC)"/>
            <person name="Jia N."/>
            <person name="Wang J."/>
            <person name="Shi W."/>
            <person name="Du L."/>
            <person name="Sun Y."/>
            <person name="Zhan W."/>
            <person name="Jiang J.F."/>
            <person name="Wang Q."/>
            <person name="Zhang B."/>
            <person name="Ji P."/>
            <person name="Bell-Sakyi L."/>
            <person name="Cui X.M."/>
            <person name="Yuan T.T."/>
            <person name="Jiang B.G."/>
            <person name="Yang W.F."/>
            <person name="Lam T.T."/>
            <person name="Chang Q.C."/>
            <person name="Ding S.J."/>
            <person name="Wang X.J."/>
            <person name="Zhu J.G."/>
            <person name="Ruan X.D."/>
            <person name="Zhao L."/>
            <person name="Wei J.T."/>
            <person name="Ye R.Z."/>
            <person name="Que T.C."/>
            <person name="Du C.H."/>
            <person name="Zhou Y.H."/>
            <person name="Cheng J.X."/>
            <person name="Dai P.F."/>
            <person name="Guo W.B."/>
            <person name="Han X.H."/>
            <person name="Huang E.J."/>
            <person name="Li L.F."/>
            <person name="Wei W."/>
            <person name="Gao Y.C."/>
            <person name="Liu J.Z."/>
            <person name="Shao H.Z."/>
            <person name="Wang X."/>
            <person name="Wang C.C."/>
            <person name="Yang T.C."/>
            <person name="Huo Q.B."/>
            <person name="Li W."/>
            <person name="Chen H.Y."/>
            <person name="Chen S.E."/>
            <person name="Zhou L.G."/>
            <person name="Ni X.B."/>
            <person name="Tian J.H."/>
            <person name="Sheng Y."/>
            <person name="Liu T."/>
            <person name="Pan Y.S."/>
            <person name="Xia L.Y."/>
            <person name="Li J."/>
            <person name="Zhao F."/>
            <person name="Cao W.C."/>
        </authorList>
    </citation>
    <scope>NUCLEOTIDE SEQUENCE [LARGE SCALE GENOMIC DNA]</scope>
    <source>
        <strain evidence="1">Iper-2018</strain>
    </source>
</reference>
<dbReference type="Proteomes" id="UP000805193">
    <property type="component" value="Unassembled WGS sequence"/>
</dbReference>
<protein>
    <submittedName>
        <fullName evidence="1">Uncharacterized protein</fullName>
    </submittedName>
</protein>
<dbReference type="EMBL" id="JABSTQ010007011">
    <property type="protein sequence ID" value="KAG0436346.1"/>
    <property type="molecule type" value="Genomic_DNA"/>
</dbReference>
<accession>A0AC60QMU5</accession>
<comment type="caution">
    <text evidence="1">The sequence shown here is derived from an EMBL/GenBank/DDBJ whole genome shotgun (WGS) entry which is preliminary data.</text>
</comment>